<protein>
    <submittedName>
        <fullName evidence="3">Uncharacterized protein</fullName>
    </submittedName>
</protein>
<evidence type="ECO:0000256" key="1">
    <source>
        <dbReference type="SAM" id="MobiDB-lite"/>
    </source>
</evidence>
<organism evidence="3 4">
    <name type="scientific">Streptomyces turgidiscabies</name>
    <dbReference type="NCBI Taxonomy" id="85558"/>
    <lineage>
        <taxon>Bacteria</taxon>
        <taxon>Bacillati</taxon>
        <taxon>Actinomycetota</taxon>
        <taxon>Actinomycetes</taxon>
        <taxon>Kitasatosporales</taxon>
        <taxon>Streptomycetaceae</taxon>
        <taxon>Streptomyces</taxon>
    </lineage>
</organism>
<accession>A0ABU0RYS0</accession>
<feature type="region of interest" description="Disordered" evidence="1">
    <location>
        <begin position="73"/>
        <end position="182"/>
    </location>
</feature>
<feature type="compositionally biased region" description="Low complexity" evidence="1">
    <location>
        <begin position="73"/>
        <end position="102"/>
    </location>
</feature>
<proteinExistence type="predicted"/>
<evidence type="ECO:0000313" key="4">
    <source>
        <dbReference type="Proteomes" id="UP001223072"/>
    </source>
</evidence>
<keyword evidence="2" id="KW-0472">Membrane</keyword>
<keyword evidence="4" id="KW-1185">Reference proteome</keyword>
<dbReference type="Proteomes" id="UP001223072">
    <property type="component" value="Unassembled WGS sequence"/>
</dbReference>
<sequence length="299" mass="29640">MPQTSVRPARSDGEFADVFARRARTPLRGFLPGRRVWSAVGGSAAAVVVIAGATALVARIDWSGGPENVTTAAAKKAGATKQGSTKADGARAATTPSAAASAGKDKGPDVVYLPPPGGYGSGTSVGGPASNASGSGSRSGSGSGSGSGTSSGGTAAGDAQKSASQSAGATPQQATPYMSSDGSVEADANNYWDQSVVTVKSTKALSGLKVVVKIIQTGGVANTGTWSSLDDKVSVSSGTSSGELDYVITLKPGVTLEPGTYSFAFQYNHAPGHRDAGGDRYNVTSTSTTSVTEYGKGGF</sequence>
<evidence type="ECO:0000256" key="2">
    <source>
        <dbReference type="SAM" id="Phobius"/>
    </source>
</evidence>
<dbReference type="RefSeq" id="WP_307630427.1">
    <property type="nucleotide sequence ID" value="NZ_JAUSZS010000008.1"/>
</dbReference>
<feature type="compositionally biased region" description="Low complexity" evidence="1">
    <location>
        <begin position="126"/>
        <end position="136"/>
    </location>
</feature>
<evidence type="ECO:0000313" key="3">
    <source>
        <dbReference type="EMBL" id="MDQ0937135.1"/>
    </source>
</evidence>
<reference evidence="3 4" key="1">
    <citation type="submission" date="2023-07" db="EMBL/GenBank/DDBJ databases">
        <title>Comparative genomics of wheat-associated soil bacteria to identify genetic determinants of phenazine resistance.</title>
        <authorList>
            <person name="Mouncey N."/>
        </authorList>
    </citation>
    <scope>NUCLEOTIDE SEQUENCE [LARGE SCALE GENOMIC DNA]</scope>
    <source>
        <strain evidence="3 4">W2I16</strain>
    </source>
</reference>
<feature type="compositionally biased region" description="Gly residues" evidence="1">
    <location>
        <begin position="137"/>
        <end position="155"/>
    </location>
</feature>
<feature type="compositionally biased region" description="Polar residues" evidence="1">
    <location>
        <begin position="161"/>
        <end position="182"/>
    </location>
</feature>
<keyword evidence="2" id="KW-1133">Transmembrane helix</keyword>
<keyword evidence="2" id="KW-0812">Transmembrane</keyword>
<feature type="transmembrane region" description="Helical" evidence="2">
    <location>
        <begin position="36"/>
        <end position="58"/>
    </location>
</feature>
<dbReference type="EMBL" id="JAUSZS010000008">
    <property type="protein sequence ID" value="MDQ0937135.1"/>
    <property type="molecule type" value="Genomic_DNA"/>
</dbReference>
<name>A0ABU0RYS0_9ACTN</name>
<comment type="caution">
    <text evidence="3">The sequence shown here is derived from an EMBL/GenBank/DDBJ whole genome shotgun (WGS) entry which is preliminary data.</text>
</comment>
<gene>
    <name evidence="3" type="ORF">QFZ49_007110</name>
</gene>